<comment type="caution">
    <text evidence="3">The sequence shown here is derived from an EMBL/GenBank/DDBJ whole genome shotgun (WGS) entry which is preliminary data.</text>
</comment>
<dbReference type="Gene3D" id="1.20.58.1310">
    <property type="entry name" value="PRONE domain, subdomain 2"/>
    <property type="match status" value="1"/>
</dbReference>
<evidence type="ECO:0000313" key="3">
    <source>
        <dbReference type="EMBL" id="KAK1644935.1"/>
    </source>
</evidence>
<dbReference type="PROSITE" id="PS51334">
    <property type="entry name" value="PRONE"/>
    <property type="match status" value="1"/>
</dbReference>
<reference evidence="3" key="1">
    <citation type="submission" date="2023-07" db="EMBL/GenBank/DDBJ databases">
        <title>A chromosome-level genome assembly of Lolium multiflorum.</title>
        <authorList>
            <person name="Chen Y."/>
            <person name="Copetti D."/>
            <person name="Kolliker R."/>
            <person name="Studer B."/>
        </authorList>
    </citation>
    <scope>NUCLEOTIDE SEQUENCE</scope>
    <source>
        <strain evidence="3">02402/16</strain>
        <tissue evidence="3">Leaf</tissue>
    </source>
</reference>
<protein>
    <recommendedName>
        <fullName evidence="2">PRONE domain-containing protein</fullName>
    </recommendedName>
</protein>
<gene>
    <name evidence="3" type="ORF">QYE76_062740</name>
</gene>
<keyword evidence="1" id="KW-0344">Guanine-nucleotide releasing factor</keyword>
<dbReference type="AlphaFoldDB" id="A0AAD8S4B1"/>
<dbReference type="InterPro" id="IPR005512">
    <property type="entry name" value="PRONE_dom"/>
</dbReference>
<evidence type="ECO:0000313" key="4">
    <source>
        <dbReference type="Proteomes" id="UP001231189"/>
    </source>
</evidence>
<dbReference type="Pfam" id="PF03759">
    <property type="entry name" value="PRONE"/>
    <property type="match status" value="1"/>
</dbReference>
<organism evidence="3 4">
    <name type="scientific">Lolium multiflorum</name>
    <name type="common">Italian ryegrass</name>
    <name type="synonym">Lolium perenne subsp. multiflorum</name>
    <dbReference type="NCBI Taxonomy" id="4521"/>
    <lineage>
        <taxon>Eukaryota</taxon>
        <taxon>Viridiplantae</taxon>
        <taxon>Streptophyta</taxon>
        <taxon>Embryophyta</taxon>
        <taxon>Tracheophyta</taxon>
        <taxon>Spermatophyta</taxon>
        <taxon>Magnoliopsida</taxon>
        <taxon>Liliopsida</taxon>
        <taxon>Poales</taxon>
        <taxon>Poaceae</taxon>
        <taxon>BOP clade</taxon>
        <taxon>Pooideae</taxon>
        <taxon>Poodae</taxon>
        <taxon>Poeae</taxon>
        <taxon>Poeae Chloroplast Group 2 (Poeae type)</taxon>
        <taxon>Loliodinae</taxon>
        <taxon>Loliinae</taxon>
        <taxon>Lolium</taxon>
    </lineage>
</organism>
<name>A0AAD8S4B1_LOLMU</name>
<dbReference type="Proteomes" id="UP001231189">
    <property type="component" value="Unassembled WGS sequence"/>
</dbReference>
<dbReference type="GO" id="GO:0005085">
    <property type="term" value="F:guanyl-nucleotide exchange factor activity"/>
    <property type="evidence" value="ECO:0007669"/>
    <property type="project" value="UniProtKB-UniRule"/>
</dbReference>
<dbReference type="EMBL" id="JAUUTY010000004">
    <property type="protein sequence ID" value="KAK1644935.1"/>
    <property type="molecule type" value="Genomic_DNA"/>
</dbReference>
<keyword evidence="4" id="KW-1185">Reference proteome</keyword>
<accession>A0AAD8S4B1</accession>
<evidence type="ECO:0000256" key="1">
    <source>
        <dbReference type="PROSITE-ProRule" id="PRU00663"/>
    </source>
</evidence>
<proteinExistence type="predicted"/>
<feature type="domain" description="PRONE" evidence="2">
    <location>
        <begin position="1"/>
        <end position="140"/>
    </location>
</feature>
<sequence>MEIPESYTWILPKALEVLVEHRQGPDRVGQDLTVVSRADDILLCLEQRFPGLSQTTLDVSKIQYNKFLVFPGFVQDMHNLIAALCCGAGRLCLLVADWSEWHYGRGMKAPLTNGNGEVVRTNLLADQQKLFHLYWDIPTT</sequence>
<evidence type="ECO:0000259" key="2">
    <source>
        <dbReference type="PROSITE" id="PS51334"/>
    </source>
</evidence>